<feature type="signal peptide" evidence="1">
    <location>
        <begin position="1"/>
        <end position="23"/>
    </location>
</feature>
<sequence>MNKFIVCFMLCMLIAINCQMVNSCPPCKDVGGEKRYCVKTKILNLKVCEAGSQKGGRCTDEKDANGVYQGLPPCKEGLTCSAEMGKSPKVEEKKLMEDLTLSDRARRYRDLKKSAKVEENKLMRDLTLSYRARRYRDLKKSAKVEENKLMRDLTLSYRARRYRDLKKSAKVEENKLMRDLTLSYRARRYRDLKKSAKVEENKLMNY</sequence>
<keyword evidence="3" id="KW-1185">Reference proteome</keyword>
<keyword evidence="1" id="KW-0732">Signal</keyword>
<evidence type="ECO:0000313" key="3">
    <source>
        <dbReference type="Proteomes" id="UP000499080"/>
    </source>
</evidence>
<evidence type="ECO:0000313" key="2">
    <source>
        <dbReference type="EMBL" id="GBM38683.1"/>
    </source>
</evidence>
<accession>A0A4Y2FAZ5</accession>
<organism evidence="2 3">
    <name type="scientific">Araneus ventricosus</name>
    <name type="common">Orbweaver spider</name>
    <name type="synonym">Epeira ventricosa</name>
    <dbReference type="NCBI Taxonomy" id="182803"/>
    <lineage>
        <taxon>Eukaryota</taxon>
        <taxon>Metazoa</taxon>
        <taxon>Ecdysozoa</taxon>
        <taxon>Arthropoda</taxon>
        <taxon>Chelicerata</taxon>
        <taxon>Arachnida</taxon>
        <taxon>Araneae</taxon>
        <taxon>Araneomorphae</taxon>
        <taxon>Entelegynae</taxon>
        <taxon>Araneoidea</taxon>
        <taxon>Araneidae</taxon>
        <taxon>Araneus</taxon>
    </lineage>
</organism>
<name>A0A4Y2FAZ5_ARAVE</name>
<reference evidence="2 3" key="1">
    <citation type="journal article" date="2019" name="Sci. Rep.">
        <title>Orb-weaving spider Araneus ventricosus genome elucidates the spidroin gene catalogue.</title>
        <authorList>
            <person name="Kono N."/>
            <person name="Nakamura H."/>
            <person name="Ohtoshi R."/>
            <person name="Moran D.A.P."/>
            <person name="Shinohara A."/>
            <person name="Yoshida Y."/>
            <person name="Fujiwara M."/>
            <person name="Mori M."/>
            <person name="Tomita M."/>
            <person name="Arakawa K."/>
        </authorList>
    </citation>
    <scope>NUCLEOTIDE SEQUENCE [LARGE SCALE GENOMIC DNA]</scope>
</reference>
<dbReference type="OrthoDB" id="6418753at2759"/>
<feature type="chain" id="PRO_5021208817" evidence="1">
    <location>
        <begin position="24"/>
        <end position="206"/>
    </location>
</feature>
<dbReference type="AlphaFoldDB" id="A0A4Y2FAZ5"/>
<dbReference type="EMBL" id="BGPR01000875">
    <property type="protein sequence ID" value="GBM38683.1"/>
    <property type="molecule type" value="Genomic_DNA"/>
</dbReference>
<comment type="caution">
    <text evidence="2">The sequence shown here is derived from an EMBL/GenBank/DDBJ whole genome shotgun (WGS) entry which is preliminary data.</text>
</comment>
<protein>
    <submittedName>
        <fullName evidence="2">Uncharacterized protein</fullName>
    </submittedName>
</protein>
<proteinExistence type="predicted"/>
<evidence type="ECO:0000256" key="1">
    <source>
        <dbReference type="SAM" id="SignalP"/>
    </source>
</evidence>
<gene>
    <name evidence="2" type="ORF">AVEN_54722_1</name>
</gene>
<dbReference type="Proteomes" id="UP000499080">
    <property type="component" value="Unassembled WGS sequence"/>
</dbReference>